<dbReference type="SUPFAM" id="SSF158472">
    <property type="entry name" value="HAMP domain-like"/>
    <property type="match status" value="1"/>
</dbReference>
<keyword evidence="4" id="KW-0597">Phosphoprotein</keyword>
<evidence type="ECO:0000256" key="4">
    <source>
        <dbReference type="ARBA" id="ARBA00022553"/>
    </source>
</evidence>
<evidence type="ECO:0000313" key="15">
    <source>
        <dbReference type="Proteomes" id="UP000290365"/>
    </source>
</evidence>
<dbReference type="Gene3D" id="6.10.340.10">
    <property type="match status" value="1"/>
</dbReference>
<dbReference type="InterPro" id="IPR004358">
    <property type="entry name" value="Sig_transdc_His_kin-like_C"/>
</dbReference>
<evidence type="ECO:0000256" key="2">
    <source>
        <dbReference type="ARBA" id="ARBA00004370"/>
    </source>
</evidence>
<dbReference type="Pfam" id="PF02518">
    <property type="entry name" value="HATPase_c"/>
    <property type="match status" value="1"/>
</dbReference>
<dbReference type="InterPro" id="IPR003660">
    <property type="entry name" value="HAMP_dom"/>
</dbReference>
<dbReference type="EC" id="2.7.13.3" evidence="3"/>
<dbReference type="SMART" id="SM00387">
    <property type="entry name" value="HATPase_c"/>
    <property type="match status" value="1"/>
</dbReference>
<dbReference type="InterPro" id="IPR050428">
    <property type="entry name" value="TCS_sensor_his_kinase"/>
</dbReference>
<dbReference type="InterPro" id="IPR036097">
    <property type="entry name" value="HisK_dim/P_sf"/>
</dbReference>
<dbReference type="Gene3D" id="3.30.565.10">
    <property type="entry name" value="Histidine kinase-like ATPase, C-terminal domain"/>
    <property type="match status" value="1"/>
</dbReference>
<feature type="transmembrane region" description="Helical" evidence="11">
    <location>
        <begin position="76"/>
        <end position="98"/>
    </location>
</feature>
<keyword evidence="8 11" id="KW-1133">Transmembrane helix</keyword>
<evidence type="ECO:0000313" key="14">
    <source>
        <dbReference type="EMBL" id="QBD82101.1"/>
    </source>
</evidence>
<dbReference type="GO" id="GO:0000155">
    <property type="term" value="F:phosphorelay sensor kinase activity"/>
    <property type="evidence" value="ECO:0007669"/>
    <property type="project" value="InterPro"/>
</dbReference>
<dbReference type="SMART" id="SM00388">
    <property type="entry name" value="HisKA"/>
    <property type="match status" value="1"/>
</dbReference>
<feature type="domain" description="Histidine kinase" evidence="12">
    <location>
        <begin position="332"/>
        <end position="566"/>
    </location>
</feature>
<organism evidence="14 15">
    <name type="scientific">Ktedonosporobacter rubrisoli</name>
    <dbReference type="NCBI Taxonomy" id="2509675"/>
    <lineage>
        <taxon>Bacteria</taxon>
        <taxon>Bacillati</taxon>
        <taxon>Chloroflexota</taxon>
        <taxon>Ktedonobacteria</taxon>
        <taxon>Ktedonobacterales</taxon>
        <taxon>Ktedonosporobacteraceae</taxon>
        <taxon>Ktedonosporobacter</taxon>
    </lineage>
</organism>
<dbReference type="PROSITE" id="PS50885">
    <property type="entry name" value="HAMP"/>
    <property type="match status" value="1"/>
</dbReference>
<proteinExistence type="predicted"/>
<sequence>MKYLPKVYYLLSLLLLGVGIVLLLLSGTNMRQYASGGGIVLLDLFLVGVVMLVQGIRKEGRSFLGRLIRSIRFRLALWYMATMILLLIISGNMVFAFMRWSLSTAFDKSLGKRLVQIASSYEADKNYLALGEAPPSQEIAFLLTPRGEIQQSSFDPALKRQEVLNLVTQVTASNSFRQILQRGLVEDYPVRSLRDGTDIYITDFSATQHLADDEYGFDLARITDQQHKILAYALVGMPIDMFSWLNRLATVQWQTAAFTLFLVGASGYWLAGRAMRPVQHFTHTARQISEKSLDQRLRTSLHDEFGELAATFNYVLERLEDAFERQRRFTSDASHELRTPLAIVDLEVTRALAREHSQEEYRKMLTVVQQEIFYMSRLVNDLLTLSRAEAGQTLLHWEEIELSETVVDTVERLASLAQEMGVEIAVTALPELVIRGDHTFLMQLLVNVVENAVKYTAGSGSQVLIEMLQCEKDSKQWAKVCISDDGPGIAEEHRKHLFERFYRTDQSRTHHRASPGASEEGAIAQRGSGLGLSIAKWIVHEHGGDLLVRSEYGQGSTFEIWLPILTTK</sequence>
<dbReference type="SMART" id="SM00304">
    <property type="entry name" value="HAMP"/>
    <property type="match status" value="1"/>
</dbReference>
<evidence type="ECO:0000256" key="7">
    <source>
        <dbReference type="ARBA" id="ARBA00022777"/>
    </source>
</evidence>
<keyword evidence="7 14" id="KW-0418">Kinase</keyword>
<dbReference type="Proteomes" id="UP000290365">
    <property type="component" value="Chromosome"/>
</dbReference>
<dbReference type="AlphaFoldDB" id="A0A4V0Z061"/>
<dbReference type="KEGG" id="kbs:EPA93_41435"/>
<evidence type="ECO:0000256" key="10">
    <source>
        <dbReference type="ARBA" id="ARBA00023136"/>
    </source>
</evidence>
<dbReference type="CDD" id="cd06225">
    <property type="entry name" value="HAMP"/>
    <property type="match status" value="1"/>
</dbReference>
<dbReference type="PROSITE" id="PS50109">
    <property type="entry name" value="HIS_KIN"/>
    <property type="match status" value="1"/>
</dbReference>
<evidence type="ECO:0000259" key="12">
    <source>
        <dbReference type="PROSITE" id="PS50109"/>
    </source>
</evidence>
<feature type="transmembrane region" description="Helical" evidence="11">
    <location>
        <begin position="37"/>
        <end position="56"/>
    </location>
</feature>
<dbReference type="RefSeq" id="WP_129893170.1">
    <property type="nucleotide sequence ID" value="NZ_CP035758.1"/>
</dbReference>
<comment type="subcellular location">
    <subcellularLocation>
        <location evidence="2">Membrane</location>
    </subcellularLocation>
</comment>
<evidence type="ECO:0000256" key="6">
    <source>
        <dbReference type="ARBA" id="ARBA00022692"/>
    </source>
</evidence>
<dbReference type="CDD" id="cd00075">
    <property type="entry name" value="HATPase"/>
    <property type="match status" value="1"/>
</dbReference>
<dbReference type="Pfam" id="PF00672">
    <property type="entry name" value="HAMP"/>
    <property type="match status" value="1"/>
</dbReference>
<keyword evidence="10 11" id="KW-0472">Membrane</keyword>
<dbReference type="FunFam" id="3.30.565.10:FF:000006">
    <property type="entry name" value="Sensor histidine kinase WalK"/>
    <property type="match status" value="1"/>
</dbReference>
<evidence type="ECO:0000256" key="1">
    <source>
        <dbReference type="ARBA" id="ARBA00000085"/>
    </source>
</evidence>
<dbReference type="EMBL" id="CP035758">
    <property type="protein sequence ID" value="QBD82101.1"/>
    <property type="molecule type" value="Genomic_DNA"/>
</dbReference>
<keyword evidence="15" id="KW-1185">Reference proteome</keyword>
<gene>
    <name evidence="14" type="ORF">EPA93_41435</name>
</gene>
<dbReference type="InterPro" id="IPR005467">
    <property type="entry name" value="His_kinase_dom"/>
</dbReference>
<comment type="catalytic activity">
    <reaction evidence="1">
        <text>ATP + protein L-histidine = ADP + protein N-phospho-L-histidine.</text>
        <dbReference type="EC" id="2.7.13.3"/>
    </reaction>
</comment>
<evidence type="ECO:0000256" key="9">
    <source>
        <dbReference type="ARBA" id="ARBA00023012"/>
    </source>
</evidence>
<reference evidence="14 15" key="1">
    <citation type="submission" date="2019-01" db="EMBL/GenBank/DDBJ databases">
        <title>Ktedonosporobacter rubrisoli SCAWS-G2.</title>
        <authorList>
            <person name="Huang Y."/>
            <person name="Yan B."/>
        </authorList>
    </citation>
    <scope>NUCLEOTIDE SEQUENCE [LARGE SCALE GENOMIC DNA]</scope>
    <source>
        <strain evidence="14 15">SCAWS-G2</strain>
    </source>
</reference>
<dbReference type="GO" id="GO:0005886">
    <property type="term" value="C:plasma membrane"/>
    <property type="evidence" value="ECO:0007669"/>
    <property type="project" value="TreeGrafter"/>
</dbReference>
<evidence type="ECO:0000259" key="13">
    <source>
        <dbReference type="PROSITE" id="PS50885"/>
    </source>
</evidence>
<dbReference type="InterPro" id="IPR036890">
    <property type="entry name" value="HATPase_C_sf"/>
</dbReference>
<dbReference type="PANTHER" id="PTHR45436">
    <property type="entry name" value="SENSOR HISTIDINE KINASE YKOH"/>
    <property type="match status" value="1"/>
</dbReference>
<evidence type="ECO:0000256" key="11">
    <source>
        <dbReference type="SAM" id="Phobius"/>
    </source>
</evidence>
<evidence type="ECO:0000256" key="8">
    <source>
        <dbReference type="ARBA" id="ARBA00022989"/>
    </source>
</evidence>
<protein>
    <recommendedName>
        <fullName evidence="3">histidine kinase</fullName>
        <ecNumber evidence="3">2.7.13.3</ecNumber>
    </recommendedName>
</protein>
<name>A0A4V0Z061_KTERU</name>
<dbReference type="FunFam" id="1.10.287.130:FF:000001">
    <property type="entry name" value="Two-component sensor histidine kinase"/>
    <property type="match status" value="1"/>
</dbReference>
<accession>A0A4V0Z061</accession>
<dbReference type="Gene3D" id="1.10.287.130">
    <property type="match status" value="1"/>
</dbReference>
<dbReference type="CDD" id="cd00082">
    <property type="entry name" value="HisKA"/>
    <property type="match status" value="1"/>
</dbReference>
<keyword evidence="6 11" id="KW-0812">Transmembrane</keyword>
<dbReference type="InterPro" id="IPR003594">
    <property type="entry name" value="HATPase_dom"/>
</dbReference>
<dbReference type="PRINTS" id="PR00344">
    <property type="entry name" value="BCTRLSENSOR"/>
</dbReference>
<evidence type="ECO:0000256" key="5">
    <source>
        <dbReference type="ARBA" id="ARBA00022679"/>
    </source>
</evidence>
<dbReference type="Pfam" id="PF00512">
    <property type="entry name" value="HisKA"/>
    <property type="match status" value="1"/>
</dbReference>
<evidence type="ECO:0000256" key="3">
    <source>
        <dbReference type="ARBA" id="ARBA00012438"/>
    </source>
</evidence>
<dbReference type="PANTHER" id="PTHR45436:SF5">
    <property type="entry name" value="SENSOR HISTIDINE KINASE TRCS"/>
    <property type="match status" value="1"/>
</dbReference>
<keyword evidence="9" id="KW-0902">Two-component regulatory system</keyword>
<dbReference type="InterPro" id="IPR003661">
    <property type="entry name" value="HisK_dim/P_dom"/>
</dbReference>
<feature type="domain" description="HAMP" evidence="13">
    <location>
        <begin position="272"/>
        <end position="324"/>
    </location>
</feature>
<dbReference type="OrthoDB" id="9813151at2"/>
<keyword evidence="5" id="KW-0808">Transferase</keyword>
<dbReference type="SUPFAM" id="SSF47384">
    <property type="entry name" value="Homodimeric domain of signal transducing histidine kinase"/>
    <property type="match status" value="1"/>
</dbReference>
<feature type="transmembrane region" description="Helical" evidence="11">
    <location>
        <begin position="6"/>
        <end position="25"/>
    </location>
</feature>
<dbReference type="SUPFAM" id="SSF55874">
    <property type="entry name" value="ATPase domain of HSP90 chaperone/DNA topoisomerase II/histidine kinase"/>
    <property type="match status" value="1"/>
</dbReference>